<protein>
    <submittedName>
        <fullName evidence="4">Uncharacterized protein (DUF305 family)</fullName>
    </submittedName>
</protein>
<feature type="chain" id="PRO_5039329020" evidence="2">
    <location>
        <begin position="27"/>
        <end position="233"/>
    </location>
</feature>
<evidence type="ECO:0000256" key="2">
    <source>
        <dbReference type="SAM" id="SignalP"/>
    </source>
</evidence>
<dbReference type="InterPro" id="IPR012347">
    <property type="entry name" value="Ferritin-like"/>
</dbReference>
<feature type="region of interest" description="Disordered" evidence="1">
    <location>
        <begin position="28"/>
        <end position="60"/>
    </location>
</feature>
<dbReference type="PANTHER" id="PTHR36933">
    <property type="entry name" value="SLL0788 PROTEIN"/>
    <property type="match status" value="1"/>
</dbReference>
<feature type="domain" description="DUF305" evidence="3">
    <location>
        <begin position="63"/>
        <end position="168"/>
    </location>
</feature>
<feature type="region of interest" description="Disordered" evidence="1">
    <location>
        <begin position="213"/>
        <end position="233"/>
    </location>
</feature>
<dbReference type="EMBL" id="JACHJB010000001">
    <property type="protein sequence ID" value="MBB6345854.1"/>
    <property type="molecule type" value="Genomic_DNA"/>
</dbReference>
<dbReference type="Gene3D" id="1.20.1260.10">
    <property type="match status" value="2"/>
</dbReference>
<comment type="caution">
    <text evidence="4">The sequence shown here is derived from an EMBL/GenBank/DDBJ whole genome shotgun (WGS) entry which is preliminary data.</text>
</comment>
<evidence type="ECO:0000313" key="4">
    <source>
        <dbReference type="EMBL" id="MBB6345854.1"/>
    </source>
</evidence>
<name>A0A7X0C359_9ACTN</name>
<organism evidence="4 5">
    <name type="scientific">Nonomuraea muscovyensis</name>
    <dbReference type="NCBI Taxonomy" id="1124761"/>
    <lineage>
        <taxon>Bacteria</taxon>
        <taxon>Bacillati</taxon>
        <taxon>Actinomycetota</taxon>
        <taxon>Actinomycetes</taxon>
        <taxon>Streptosporangiales</taxon>
        <taxon>Streptosporangiaceae</taxon>
        <taxon>Nonomuraea</taxon>
    </lineage>
</organism>
<feature type="signal peptide" evidence="2">
    <location>
        <begin position="1"/>
        <end position="26"/>
    </location>
</feature>
<evidence type="ECO:0000259" key="3">
    <source>
        <dbReference type="Pfam" id="PF03713"/>
    </source>
</evidence>
<reference evidence="4 5" key="1">
    <citation type="submission" date="2020-08" db="EMBL/GenBank/DDBJ databases">
        <title>Sequencing the genomes of 1000 actinobacteria strains.</title>
        <authorList>
            <person name="Klenk H.-P."/>
        </authorList>
    </citation>
    <scope>NUCLEOTIDE SEQUENCE [LARGE SCALE GENOMIC DNA]</scope>
    <source>
        <strain evidence="4 5">DSM 45913</strain>
    </source>
</reference>
<dbReference type="RefSeq" id="WP_185083734.1">
    <property type="nucleotide sequence ID" value="NZ_JACHJB010000001.1"/>
</dbReference>
<evidence type="ECO:0000313" key="5">
    <source>
        <dbReference type="Proteomes" id="UP000583800"/>
    </source>
</evidence>
<evidence type="ECO:0000256" key="1">
    <source>
        <dbReference type="SAM" id="MobiDB-lite"/>
    </source>
</evidence>
<sequence length="233" mass="25141">MSRRSLKTGVAAGVLLAAVATAGAAAADMSSRSPTPAPSPTETPSGTWNCPGMGEMRPITGESDYLSQMVPHHEEAVTAARQLERSDRPEMQRLGRSIVETQSAEIEKMKGWLAQWYPSSPTPTPASTMMRDLSGLSGEELDKAFLQDMLPHHMVAIMMSQQLLMSGQAQHSEVADFARSVRDGQHDEAMQMRQWLVQWYGPGSMPCVPNMRGMPGMPGMPSPTGSEPSPTGS</sequence>
<proteinExistence type="predicted"/>
<dbReference type="AlphaFoldDB" id="A0A7X0C359"/>
<dbReference type="Pfam" id="PF03713">
    <property type="entry name" value="DUF305"/>
    <property type="match status" value="1"/>
</dbReference>
<gene>
    <name evidence="4" type="ORF">FHU36_002363</name>
</gene>
<dbReference type="PANTHER" id="PTHR36933:SF1">
    <property type="entry name" value="SLL0788 PROTEIN"/>
    <property type="match status" value="1"/>
</dbReference>
<keyword evidence="2" id="KW-0732">Signal</keyword>
<dbReference type="Proteomes" id="UP000583800">
    <property type="component" value="Unassembled WGS sequence"/>
</dbReference>
<keyword evidence="5" id="KW-1185">Reference proteome</keyword>
<dbReference type="InterPro" id="IPR005183">
    <property type="entry name" value="DUF305_CopM-like"/>
</dbReference>
<accession>A0A7X0C359</accession>